<evidence type="ECO:0000313" key="5">
    <source>
        <dbReference type="Proteomes" id="UP001165653"/>
    </source>
</evidence>
<dbReference type="PANTHER" id="PTHR43143:SF5">
    <property type="entry name" value="SECRETED PROTEIN"/>
    <property type="match status" value="1"/>
</dbReference>
<dbReference type="InterPro" id="IPR028974">
    <property type="entry name" value="TSP_type-3_rpt"/>
</dbReference>
<dbReference type="InterPro" id="IPR051918">
    <property type="entry name" value="STPP_CPPED1"/>
</dbReference>
<feature type="signal peptide" evidence="2">
    <location>
        <begin position="1"/>
        <end position="18"/>
    </location>
</feature>
<protein>
    <submittedName>
        <fullName evidence="4">Metallophosphoesterase</fullName>
    </submittedName>
</protein>
<evidence type="ECO:0000256" key="1">
    <source>
        <dbReference type="SAM" id="MobiDB-lite"/>
    </source>
</evidence>
<dbReference type="EMBL" id="JAPDDR010000012">
    <property type="protein sequence ID" value="MCW1916044.1"/>
    <property type="molecule type" value="Genomic_DNA"/>
</dbReference>
<accession>A0ABT3G8X4</accession>
<feature type="region of interest" description="Disordered" evidence="1">
    <location>
        <begin position="147"/>
        <end position="166"/>
    </location>
</feature>
<dbReference type="RefSeq" id="WP_264515607.1">
    <property type="nucleotide sequence ID" value="NZ_JAPDDR010000012.1"/>
</dbReference>
<keyword evidence="5" id="KW-1185">Reference proteome</keyword>
<dbReference type="Gene3D" id="4.10.1080.10">
    <property type="entry name" value="TSP type-3 repeat"/>
    <property type="match status" value="1"/>
</dbReference>
<feature type="compositionally biased region" description="Basic and acidic residues" evidence="1">
    <location>
        <begin position="664"/>
        <end position="677"/>
    </location>
</feature>
<feature type="domain" description="Calcineurin-like phosphoesterase" evidence="3">
    <location>
        <begin position="317"/>
        <end position="527"/>
    </location>
</feature>
<feature type="chain" id="PRO_5047411716" evidence="2">
    <location>
        <begin position="19"/>
        <end position="677"/>
    </location>
</feature>
<dbReference type="InterPro" id="IPR029052">
    <property type="entry name" value="Metallo-depent_PP-like"/>
</dbReference>
<name>A0ABT3G8X4_9BACT</name>
<dbReference type="Pfam" id="PF00149">
    <property type="entry name" value="Metallophos"/>
    <property type="match status" value="1"/>
</dbReference>
<dbReference type="PANTHER" id="PTHR43143">
    <property type="entry name" value="METALLOPHOSPHOESTERASE, CALCINEURIN SUPERFAMILY"/>
    <property type="match status" value="1"/>
</dbReference>
<dbReference type="SUPFAM" id="SSF56300">
    <property type="entry name" value="Metallo-dependent phosphatases"/>
    <property type="match status" value="1"/>
</dbReference>
<feature type="region of interest" description="Disordered" evidence="1">
    <location>
        <begin position="632"/>
        <end position="677"/>
    </location>
</feature>
<gene>
    <name evidence="4" type="ORF">OJ996_20820</name>
</gene>
<evidence type="ECO:0000313" key="4">
    <source>
        <dbReference type="EMBL" id="MCW1916044.1"/>
    </source>
</evidence>
<proteinExistence type="predicted"/>
<evidence type="ECO:0000259" key="3">
    <source>
        <dbReference type="Pfam" id="PF00149"/>
    </source>
</evidence>
<dbReference type="Proteomes" id="UP001165653">
    <property type="component" value="Unassembled WGS sequence"/>
</dbReference>
<feature type="compositionally biased region" description="Basic and acidic residues" evidence="1">
    <location>
        <begin position="157"/>
        <end position="166"/>
    </location>
</feature>
<reference evidence="4" key="1">
    <citation type="submission" date="2022-10" db="EMBL/GenBank/DDBJ databases">
        <title>Luteolibacter sp. GHJ8, whole genome shotgun sequencing project.</title>
        <authorList>
            <person name="Zhao G."/>
            <person name="Shen L."/>
        </authorList>
    </citation>
    <scope>NUCLEOTIDE SEQUENCE</scope>
    <source>
        <strain evidence="4">GHJ8</strain>
    </source>
</reference>
<evidence type="ECO:0000256" key="2">
    <source>
        <dbReference type="SAM" id="SignalP"/>
    </source>
</evidence>
<keyword evidence="2" id="KW-0732">Signal</keyword>
<comment type="caution">
    <text evidence="4">The sequence shown here is derived from an EMBL/GenBank/DDBJ whole genome shotgun (WGS) entry which is preliminary data.</text>
</comment>
<dbReference type="Gene3D" id="3.60.21.10">
    <property type="match status" value="1"/>
</dbReference>
<dbReference type="InterPro" id="IPR004843">
    <property type="entry name" value="Calcineurin-like_PHP"/>
</dbReference>
<organism evidence="4 5">
    <name type="scientific">Luteolibacter rhizosphaerae</name>
    <dbReference type="NCBI Taxonomy" id="2989719"/>
    <lineage>
        <taxon>Bacteria</taxon>
        <taxon>Pseudomonadati</taxon>
        <taxon>Verrucomicrobiota</taxon>
        <taxon>Verrucomicrobiia</taxon>
        <taxon>Verrucomicrobiales</taxon>
        <taxon>Verrucomicrobiaceae</taxon>
        <taxon>Luteolibacter</taxon>
    </lineage>
</organism>
<sequence>MKALVTVLPLLGVLCLGAAEPVKAPASPDPITNFGPTANPSAGKGAANPEGLRAYVFETVDRYSHRAGLGELLRRAGFHVMPLPLDRPPYVHGSDPETDLDLIAFGSFASQSKAYKDYMAAYADDLDDYVDRAGLLIQFAQADQDELKPPFMPDTQDATRSDSDSKASHILAPKHPILEGVPKSADGSKLSFTLGDDEKTWFQKNVQWESFVQFFGFEVILSGDRDARTPGLMEGAYGQGRFFVSALGVDKILDGASGEDRSSASQREFNAPFFRNLYHYAALVRDRKTPPLDLTPQPGSSMIKEGAWTLVLLPDTQIYSQNYPGVFDSQTSWVLHNARSRNIRYVMHLGDIVNVNSIPEWENARRSMGMLDGKMPYALVPGNHDYGPGGNAATRDTFLNDYFHEEYYRDWPSFGGAMEAGKMDNTYHLFEAGGVKWIILCLEWGPRDSTVEWANRIMSEHADRKGILVTHAFMNNNDLRYDHTDTANPQAYNPHKYQTPGGKNDGEQLWQKLVKKHNFVMTLNGHVLGDGTGYRVDNNDAGKPVHQMLANYQFRKLGGEGYLRTLEFQPDNKTVIVKSYSPIYDNHLLTPDQDFSFELDLGAADSDGDGIFDYFDPDLDEDKDGLDNRAEYVTHGTSATDSDSDRDGLPDAMEVKAGTNPLMNDRKVIRAAKAEQR</sequence>